<dbReference type="PANTHER" id="PTHR11482:SF6">
    <property type="entry name" value="ORNITHINE DECARBOXYLASE 1-RELATED"/>
    <property type="match status" value="1"/>
</dbReference>
<dbReference type="InterPro" id="IPR022657">
    <property type="entry name" value="De-COase2_CS"/>
</dbReference>
<dbReference type="EMBL" id="JAIZAY010000023">
    <property type="protein sequence ID" value="KAJ8019434.1"/>
    <property type="molecule type" value="Genomic_DNA"/>
</dbReference>
<dbReference type="SUPFAM" id="SSF50621">
    <property type="entry name" value="Alanine racemase C-terminal domain-like"/>
    <property type="match status" value="1"/>
</dbReference>
<keyword evidence="4" id="KW-0456">Lyase</keyword>
<feature type="domain" description="Orn/DAP/Arg decarboxylase 2 N-terminal" evidence="7">
    <location>
        <begin position="3"/>
        <end position="120"/>
    </location>
</feature>
<dbReference type="InterPro" id="IPR009006">
    <property type="entry name" value="Ala_racemase/Decarboxylase_C"/>
</dbReference>
<dbReference type="InterPro" id="IPR022643">
    <property type="entry name" value="De-COase2_C"/>
</dbReference>
<evidence type="ECO:0000256" key="5">
    <source>
        <dbReference type="RuleBase" id="RU003737"/>
    </source>
</evidence>
<dbReference type="PRINTS" id="PR01179">
    <property type="entry name" value="ODADCRBXLASE"/>
</dbReference>
<comment type="caution">
    <text evidence="8">The sequence shown here is derived from an EMBL/GenBank/DDBJ whole genome shotgun (WGS) entry which is preliminary data.</text>
</comment>
<dbReference type="Proteomes" id="UP001152320">
    <property type="component" value="Chromosome 23"/>
</dbReference>
<evidence type="ECO:0000259" key="7">
    <source>
        <dbReference type="Pfam" id="PF02784"/>
    </source>
</evidence>
<keyword evidence="3" id="KW-0663">Pyridoxal phosphate</keyword>
<evidence type="ECO:0000256" key="2">
    <source>
        <dbReference type="ARBA" id="ARBA00008872"/>
    </source>
</evidence>
<evidence type="ECO:0000313" key="8">
    <source>
        <dbReference type="EMBL" id="KAJ8019434.1"/>
    </source>
</evidence>
<evidence type="ECO:0000256" key="4">
    <source>
        <dbReference type="ARBA" id="ARBA00023239"/>
    </source>
</evidence>
<dbReference type="InterPro" id="IPR022644">
    <property type="entry name" value="De-COase2_N"/>
</dbReference>
<dbReference type="InterPro" id="IPR000183">
    <property type="entry name" value="Orn/DAP/Arg_de-COase"/>
</dbReference>
<dbReference type="GO" id="GO:0005737">
    <property type="term" value="C:cytoplasm"/>
    <property type="evidence" value="ECO:0007669"/>
    <property type="project" value="TreeGrafter"/>
</dbReference>
<dbReference type="GO" id="GO:0033387">
    <property type="term" value="P:putrescine biosynthetic process from arginine, via ornithine"/>
    <property type="evidence" value="ECO:0007669"/>
    <property type="project" value="TreeGrafter"/>
</dbReference>
<feature type="domain" description="Orn/DAP/Arg decarboxylase 2 C-terminal" evidence="6">
    <location>
        <begin position="123"/>
        <end position="219"/>
    </location>
</feature>
<dbReference type="InterPro" id="IPR029066">
    <property type="entry name" value="PLP-binding_barrel"/>
</dbReference>
<protein>
    <submittedName>
        <fullName evidence="8">Ornithine decarboxylase</fullName>
    </submittedName>
</protein>
<dbReference type="InterPro" id="IPR002433">
    <property type="entry name" value="Orn_de-COase"/>
</dbReference>
<comment type="similarity">
    <text evidence="2 5">Belongs to the Orn/Lys/Arg decarboxylase class-II family.</text>
</comment>
<organism evidence="8 9">
    <name type="scientific">Holothuria leucospilota</name>
    <name type="common">Black long sea cucumber</name>
    <name type="synonym">Mertensiothuria leucospilota</name>
    <dbReference type="NCBI Taxonomy" id="206669"/>
    <lineage>
        <taxon>Eukaryota</taxon>
        <taxon>Metazoa</taxon>
        <taxon>Echinodermata</taxon>
        <taxon>Eleutherozoa</taxon>
        <taxon>Echinozoa</taxon>
        <taxon>Holothuroidea</taxon>
        <taxon>Aspidochirotacea</taxon>
        <taxon>Aspidochirotida</taxon>
        <taxon>Holothuriidae</taxon>
        <taxon>Holothuria</taxon>
    </lineage>
</organism>
<proteinExistence type="inferred from homology"/>
<comment type="cofactor">
    <cofactor evidence="1">
        <name>pyridoxal 5'-phosphate</name>
        <dbReference type="ChEBI" id="CHEBI:597326"/>
    </cofactor>
</comment>
<evidence type="ECO:0000256" key="1">
    <source>
        <dbReference type="ARBA" id="ARBA00001933"/>
    </source>
</evidence>
<evidence type="ECO:0000313" key="9">
    <source>
        <dbReference type="Proteomes" id="UP001152320"/>
    </source>
</evidence>
<sequence>MAKKFGCAQKNVRSLLKKAQLAGLKVEGVSFHVGSGATSPEAFSRAIRESKMVFVEGCKLGFHMNTLDIGGGFPCETVTNYCTLKFSKVAEVINKALDEEFPPNEHNDISIIAEPGIYFSMPSTVLVANIIGKRVNGKDCKTAPNIEYFINDGNQSSLFIYKTANGVTPVAMPVAPKHIDAPVLECKVWGQTCDDDIVLEECELPDMDVGDWIYFTDKGAYSSVYNTTFNGFQPRPILRYISRSSQERLEKLTLGDAFQ</sequence>
<reference evidence="8" key="1">
    <citation type="submission" date="2021-10" db="EMBL/GenBank/DDBJ databases">
        <title>Tropical sea cucumber genome reveals ecological adaptation and Cuvierian tubules defense mechanism.</title>
        <authorList>
            <person name="Chen T."/>
        </authorList>
    </citation>
    <scope>NUCLEOTIDE SEQUENCE</scope>
    <source>
        <strain evidence="8">Nanhai2018</strain>
        <tissue evidence="8">Muscle</tissue>
    </source>
</reference>
<dbReference type="PROSITE" id="PS00879">
    <property type="entry name" value="ODR_DC_2_2"/>
    <property type="match status" value="1"/>
</dbReference>
<evidence type="ECO:0000256" key="3">
    <source>
        <dbReference type="ARBA" id="ARBA00022898"/>
    </source>
</evidence>
<dbReference type="Pfam" id="PF00278">
    <property type="entry name" value="Orn_DAP_Arg_deC"/>
    <property type="match status" value="1"/>
</dbReference>
<dbReference type="SUPFAM" id="SSF51419">
    <property type="entry name" value="PLP-binding barrel"/>
    <property type="match status" value="1"/>
</dbReference>
<gene>
    <name evidence="8" type="ORF">HOLleu_41025</name>
</gene>
<evidence type="ECO:0000259" key="6">
    <source>
        <dbReference type="Pfam" id="PF00278"/>
    </source>
</evidence>
<dbReference type="Pfam" id="PF02784">
    <property type="entry name" value="Orn_Arg_deC_N"/>
    <property type="match status" value="1"/>
</dbReference>
<dbReference type="Gene3D" id="3.20.20.10">
    <property type="entry name" value="Alanine racemase"/>
    <property type="match status" value="1"/>
</dbReference>
<dbReference type="OrthoDB" id="5034579at2759"/>
<dbReference type="AlphaFoldDB" id="A0A9Q0YD45"/>
<keyword evidence="9" id="KW-1185">Reference proteome</keyword>
<dbReference type="PANTHER" id="PTHR11482">
    <property type="entry name" value="ARGININE/DIAMINOPIMELATE/ORNITHINE DECARBOXYLASE"/>
    <property type="match status" value="1"/>
</dbReference>
<accession>A0A9Q0YD45</accession>
<dbReference type="Gene3D" id="2.40.37.10">
    <property type="entry name" value="Lyase, Ornithine Decarboxylase, Chain A, domain 1"/>
    <property type="match status" value="1"/>
</dbReference>
<dbReference type="GO" id="GO:0004586">
    <property type="term" value="F:ornithine decarboxylase activity"/>
    <property type="evidence" value="ECO:0007669"/>
    <property type="project" value="TreeGrafter"/>
</dbReference>
<name>A0A9Q0YD45_HOLLE</name>